<keyword evidence="2" id="KW-1185">Reference proteome</keyword>
<proteinExistence type="predicted"/>
<protein>
    <submittedName>
        <fullName evidence="1">Molybdopterin synthase sulfur carrier subunit</fullName>
    </submittedName>
</protein>
<dbReference type="InterPro" id="IPR016155">
    <property type="entry name" value="Mopterin_synth/thiamin_S_b"/>
</dbReference>
<dbReference type="Proteomes" id="UP001228905">
    <property type="component" value="Unassembled WGS sequence"/>
</dbReference>
<dbReference type="Gene3D" id="3.10.20.30">
    <property type="match status" value="1"/>
</dbReference>
<accession>A0ABU0ISR7</accession>
<dbReference type="RefSeq" id="WP_307349082.1">
    <property type="nucleotide sequence ID" value="NZ_JAUSVS010000003.1"/>
</dbReference>
<evidence type="ECO:0000313" key="1">
    <source>
        <dbReference type="EMBL" id="MDQ0464416.1"/>
    </source>
</evidence>
<dbReference type="InterPro" id="IPR012675">
    <property type="entry name" value="Beta-grasp_dom_sf"/>
</dbReference>
<gene>
    <name evidence="1" type="ORF">QO010_002197</name>
</gene>
<sequence length="99" mass="10449">MIDAQIRPEAPSGGASPMVRVLFFGPIGDCCGRSLEVALPSAGCPLSQFKLRIVRQVEGATQALGQRGMRVAIDQAMITGDPWVFPGQEVTFLSPFSGG</sequence>
<dbReference type="EMBL" id="JAUSVS010000003">
    <property type="protein sequence ID" value="MDQ0464416.1"/>
    <property type="molecule type" value="Genomic_DNA"/>
</dbReference>
<organism evidence="1 2">
    <name type="scientific">Caulobacter ginsengisoli</name>
    <dbReference type="NCBI Taxonomy" id="400775"/>
    <lineage>
        <taxon>Bacteria</taxon>
        <taxon>Pseudomonadati</taxon>
        <taxon>Pseudomonadota</taxon>
        <taxon>Alphaproteobacteria</taxon>
        <taxon>Caulobacterales</taxon>
        <taxon>Caulobacteraceae</taxon>
        <taxon>Caulobacter</taxon>
    </lineage>
</organism>
<name>A0ABU0ISR7_9CAUL</name>
<dbReference type="SUPFAM" id="SSF54285">
    <property type="entry name" value="MoaD/ThiS"/>
    <property type="match status" value="1"/>
</dbReference>
<reference evidence="1 2" key="1">
    <citation type="submission" date="2023-07" db="EMBL/GenBank/DDBJ databases">
        <title>Genomic Encyclopedia of Type Strains, Phase IV (KMG-IV): sequencing the most valuable type-strain genomes for metagenomic binning, comparative biology and taxonomic classification.</title>
        <authorList>
            <person name="Goeker M."/>
        </authorList>
    </citation>
    <scope>NUCLEOTIDE SEQUENCE [LARGE SCALE GENOMIC DNA]</scope>
    <source>
        <strain evidence="1 2">DSM 18695</strain>
    </source>
</reference>
<comment type="caution">
    <text evidence="1">The sequence shown here is derived from an EMBL/GenBank/DDBJ whole genome shotgun (WGS) entry which is preliminary data.</text>
</comment>
<evidence type="ECO:0000313" key="2">
    <source>
        <dbReference type="Proteomes" id="UP001228905"/>
    </source>
</evidence>